<proteinExistence type="predicted"/>
<evidence type="ECO:0000313" key="2">
    <source>
        <dbReference type="EMBL" id="PIP46582.1"/>
    </source>
</evidence>
<sequence length="334" mass="38247">MNKKFLLLITLLIIISAIGVWFYFSYPKEIQPPTTPQQGATEQKPEETKTAEFIPIKLQSSPQFIKSLNNATDVKIDFYYEGDYPGFSWPEPEFYTPEGSDEKFLSLSKLKERKDKYAYGPEYHSIFNPEGSHWYGGTSIYLLNKDSKYSVSYIGFQINNRDLISELKIEFGIDYGDGGFGESKSSIFASILGIESVYACGPGLYLRPVGDSNLTFVEESNGIAWYRLEKPIALYNLRLSYCDEDCSLMPDYCPDYNLAEPPSGCEVYSCCYYNREISSLENGSLRMHILYKPNDKEGFFKLQMVNLILSDSAGAYYQPVMGENFDHYYRAYLH</sequence>
<dbReference type="EMBL" id="PCSK01000006">
    <property type="protein sequence ID" value="PIP46582.1"/>
    <property type="molecule type" value="Genomic_DNA"/>
</dbReference>
<name>A0A2H0AMD5_9BACT</name>
<dbReference type="AlphaFoldDB" id="A0A2H0AMD5"/>
<keyword evidence="1" id="KW-0812">Transmembrane</keyword>
<gene>
    <name evidence="2" type="ORF">COX15_00285</name>
</gene>
<keyword evidence="1" id="KW-0472">Membrane</keyword>
<dbReference type="Proteomes" id="UP000230007">
    <property type="component" value="Unassembled WGS sequence"/>
</dbReference>
<evidence type="ECO:0000256" key="1">
    <source>
        <dbReference type="SAM" id="Phobius"/>
    </source>
</evidence>
<keyword evidence="1" id="KW-1133">Transmembrane helix</keyword>
<feature type="transmembrane region" description="Helical" evidence="1">
    <location>
        <begin position="5"/>
        <end position="24"/>
    </location>
</feature>
<accession>A0A2H0AMD5</accession>
<protein>
    <submittedName>
        <fullName evidence="2">Uncharacterized protein</fullName>
    </submittedName>
</protein>
<comment type="caution">
    <text evidence="2">The sequence shown here is derived from an EMBL/GenBank/DDBJ whole genome shotgun (WGS) entry which is preliminary data.</text>
</comment>
<organism evidence="2 3">
    <name type="scientific">Candidatus Colwellbacteria bacterium CG23_combo_of_CG06-09_8_20_14_all_42_19</name>
    <dbReference type="NCBI Taxonomy" id="1974541"/>
    <lineage>
        <taxon>Bacteria</taxon>
        <taxon>Candidatus Colwelliibacteriota</taxon>
    </lineage>
</organism>
<reference evidence="2 3" key="1">
    <citation type="submission" date="2017-09" db="EMBL/GenBank/DDBJ databases">
        <title>Depth-based differentiation of microbial function through sediment-hosted aquifers and enrichment of novel symbionts in the deep terrestrial subsurface.</title>
        <authorList>
            <person name="Probst A.J."/>
            <person name="Ladd B."/>
            <person name="Jarett J.K."/>
            <person name="Geller-Mcgrath D.E."/>
            <person name="Sieber C.M."/>
            <person name="Emerson J.B."/>
            <person name="Anantharaman K."/>
            <person name="Thomas B.C."/>
            <person name="Malmstrom R."/>
            <person name="Stieglmeier M."/>
            <person name="Klingl A."/>
            <person name="Woyke T."/>
            <person name="Ryan C.M."/>
            <person name="Banfield J.F."/>
        </authorList>
    </citation>
    <scope>NUCLEOTIDE SEQUENCE [LARGE SCALE GENOMIC DNA]</scope>
    <source>
        <strain evidence="2">CG23_combo_of_CG06-09_8_20_14_all_42_19</strain>
    </source>
</reference>
<evidence type="ECO:0000313" key="3">
    <source>
        <dbReference type="Proteomes" id="UP000230007"/>
    </source>
</evidence>